<dbReference type="OrthoDB" id="498717at2759"/>
<dbReference type="PROSITE" id="PS50012">
    <property type="entry name" value="RCC1_3"/>
    <property type="match status" value="4"/>
</dbReference>
<proteinExistence type="predicted"/>
<evidence type="ECO:0000313" key="4">
    <source>
        <dbReference type="EMBL" id="EEH56991.1"/>
    </source>
</evidence>
<evidence type="ECO:0000259" key="3">
    <source>
        <dbReference type="Pfam" id="PF25390"/>
    </source>
</evidence>
<gene>
    <name evidence="4" type="ORF">MICPUCDRAFT_17539</name>
</gene>
<keyword evidence="5" id="KW-1185">Reference proteome</keyword>
<protein>
    <submittedName>
        <fullName evidence="4">Predicted protein</fullName>
    </submittedName>
</protein>
<dbReference type="InterPro" id="IPR000408">
    <property type="entry name" value="Reg_chr_condens"/>
</dbReference>
<evidence type="ECO:0000313" key="5">
    <source>
        <dbReference type="Proteomes" id="UP000001876"/>
    </source>
</evidence>
<feature type="non-terminal residue" evidence="4">
    <location>
        <position position="243"/>
    </location>
</feature>
<sequence>MVLYTLTDYNGEGGGRVRIGGNRLAGTGSGPRRTVDVAAGVKHSVVVTEQNEVAAFGTDESGSTGQGDGGEGKMHRVPRWMYWISNETTRILSCAAGEAHTVLLSAGGTALTVGRGDVGQLGQGATRKCLTPRRIEALSGMKIVTEVCGGRSHTVILTAAGKVYTCGRSNRGQTGQGDDQTRLIVTAIPSMINLSCVQIAAGDEHTVMLTTLGHVYVCGKNDTGQLGDGTLDDSFIPKTLQPI</sequence>
<reference evidence="4 5" key="1">
    <citation type="journal article" date="2009" name="Science">
        <title>Green evolution and dynamic adaptations revealed by genomes of the marine picoeukaryotes Micromonas.</title>
        <authorList>
            <person name="Worden A.Z."/>
            <person name="Lee J.H."/>
            <person name="Mock T."/>
            <person name="Rouze P."/>
            <person name="Simmons M.P."/>
            <person name="Aerts A.L."/>
            <person name="Allen A.E."/>
            <person name="Cuvelier M.L."/>
            <person name="Derelle E."/>
            <person name="Everett M.V."/>
            <person name="Foulon E."/>
            <person name="Grimwood J."/>
            <person name="Gundlach H."/>
            <person name="Henrissat B."/>
            <person name="Napoli C."/>
            <person name="McDonald S.M."/>
            <person name="Parker M.S."/>
            <person name="Rombauts S."/>
            <person name="Salamov A."/>
            <person name="Von Dassow P."/>
            <person name="Badger J.H."/>
            <person name="Coutinho P.M."/>
            <person name="Demir E."/>
            <person name="Dubchak I."/>
            <person name="Gentemann C."/>
            <person name="Eikrem W."/>
            <person name="Gready J.E."/>
            <person name="John U."/>
            <person name="Lanier W."/>
            <person name="Lindquist E.A."/>
            <person name="Lucas S."/>
            <person name="Mayer K.F."/>
            <person name="Moreau H."/>
            <person name="Not F."/>
            <person name="Otillar R."/>
            <person name="Panaud O."/>
            <person name="Pangilinan J."/>
            <person name="Paulsen I."/>
            <person name="Piegu B."/>
            <person name="Poliakov A."/>
            <person name="Robbens S."/>
            <person name="Schmutz J."/>
            <person name="Toulza E."/>
            <person name="Wyss T."/>
            <person name="Zelensky A."/>
            <person name="Zhou K."/>
            <person name="Armbrust E.V."/>
            <person name="Bhattacharya D."/>
            <person name="Goodenough U.W."/>
            <person name="Van de Peer Y."/>
            <person name="Grigoriev I.V."/>
        </authorList>
    </citation>
    <scope>NUCLEOTIDE SEQUENCE [LARGE SCALE GENOMIC DNA]</scope>
    <source>
        <strain evidence="4 5">CCMP1545</strain>
    </source>
</reference>
<dbReference type="PRINTS" id="PR00633">
    <property type="entry name" value="RCCNDNSATION"/>
</dbReference>
<dbReference type="InterPro" id="IPR051210">
    <property type="entry name" value="Ub_ligase/GEF_domain"/>
</dbReference>
<dbReference type="EMBL" id="GG663739">
    <property type="protein sequence ID" value="EEH56991.1"/>
    <property type="molecule type" value="Genomic_DNA"/>
</dbReference>
<dbReference type="AlphaFoldDB" id="C1MRM8"/>
<dbReference type="InterPro" id="IPR058923">
    <property type="entry name" value="RCC1-like_dom"/>
</dbReference>
<dbReference type="InterPro" id="IPR009091">
    <property type="entry name" value="RCC1/BLIP-II"/>
</dbReference>
<dbReference type="Pfam" id="PF25390">
    <property type="entry name" value="WD40_RLD"/>
    <property type="match status" value="1"/>
</dbReference>
<accession>C1MRM8</accession>
<dbReference type="STRING" id="564608.C1MRM8"/>
<evidence type="ECO:0000256" key="2">
    <source>
        <dbReference type="PROSITE-ProRule" id="PRU00235"/>
    </source>
</evidence>
<dbReference type="PANTHER" id="PTHR22870:SF408">
    <property type="entry name" value="OS09G0560450 PROTEIN"/>
    <property type="match status" value="1"/>
</dbReference>
<dbReference type="KEGG" id="mpp:MICPUCDRAFT_17539"/>
<dbReference type="OMA" id="TCLWAGY"/>
<dbReference type="eggNOG" id="KOG1426">
    <property type="taxonomic scope" value="Eukaryota"/>
</dbReference>
<dbReference type="GeneID" id="9683975"/>
<feature type="repeat" description="RCC1" evidence="2">
    <location>
        <begin position="161"/>
        <end position="212"/>
    </location>
</feature>
<dbReference type="Proteomes" id="UP000001876">
    <property type="component" value="Unassembled WGS sequence"/>
</dbReference>
<dbReference type="RefSeq" id="XP_003058536.1">
    <property type="nucleotide sequence ID" value="XM_003058490.1"/>
</dbReference>
<dbReference type="PROSITE" id="PS00626">
    <property type="entry name" value="RCC1_2"/>
    <property type="match status" value="2"/>
</dbReference>
<organism evidence="5">
    <name type="scientific">Micromonas pusilla (strain CCMP1545)</name>
    <name type="common">Picoplanktonic green alga</name>
    <dbReference type="NCBI Taxonomy" id="564608"/>
    <lineage>
        <taxon>Eukaryota</taxon>
        <taxon>Viridiplantae</taxon>
        <taxon>Chlorophyta</taxon>
        <taxon>Mamiellophyceae</taxon>
        <taxon>Mamiellales</taxon>
        <taxon>Mamiellaceae</taxon>
        <taxon>Micromonas</taxon>
    </lineage>
</organism>
<feature type="repeat" description="RCC1" evidence="2">
    <location>
        <begin position="108"/>
        <end position="160"/>
    </location>
</feature>
<name>C1MRM8_MICPC</name>
<keyword evidence="1" id="KW-0677">Repeat</keyword>
<feature type="domain" description="RCC1-like" evidence="3">
    <location>
        <begin position="31"/>
        <end position="240"/>
    </location>
</feature>
<dbReference type="SUPFAM" id="SSF50985">
    <property type="entry name" value="RCC1/BLIP-II"/>
    <property type="match status" value="1"/>
</dbReference>
<dbReference type="Gene3D" id="2.130.10.30">
    <property type="entry name" value="Regulator of chromosome condensation 1/beta-lactamase-inhibitor protein II"/>
    <property type="match status" value="2"/>
</dbReference>
<feature type="repeat" description="RCC1" evidence="2">
    <location>
        <begin position="51"/>
        <end position="107"/>
    </location>
</feature>
<feature type="repeat" description="RCC1" evidence="2">
    <location>
        <begin position="213"/>
        <end position="243"/>
    </location>
</feature>
<dbReference type="PANTHER" id="PTHR22870">
    <property type="entry name" value="REGULATOR OF CHROMOSOME CONDENSATION"/>
    <property type="match status" value="1"/>
</dbReference>
<evidence type="ECO:0000256" key="1">
    <source>
        <dbReference type="ARBA" id="ARBA00022737"/>
    </source>
</evidence>